<dbReference type="RefSeq" id="WP_136455093.1">
    <property type="nucleotide sequence ID" value="NZ_SSWH01000010.1"/>
</dbReference>
<accession>A0A4V3Z5B3</accession>
<evidence type="ECO:0000313" key="1">
    <source>
        <dbReference type="EMBL" id="THJ65639.1"/>
    </source>
</evidence>
<dbReference type="SUPFAM" id="SSF52540">
    <property type="entry name" value="P-loop containing nucleoside triphosphate hydrolases"/>
    <property type="match status" value="1"/>
</dbReference>
<protein>
    <recommendedName>
        <fullName evidence="3">ATP/GTP-binding protein</fullName>
    </recommendedName>
</protein>
<reference evidence="1 2" key="1">
    <citation type="submission" date="2019-04" db="EMBL/GenBank/DDBJ databases">
        <authorList>
            <person name="Liu Q."/>
            <person name="Xin Y.-H."/>
        </authorList>
    </citation>
    <scope>NUCLEOTIDE SEQUENCE [LARGE SCALE GENOMIC DNA]</scope>
    <source>
        <strain evidence="1 2">AM23</strain>
    </source>
</reference>
<dbReference type="OrthoDB" id="9804380at2"/>
<dbReference type="AlphaFoldDB" id="A0A4V3Z5B3"/>
<dbReference type="Gene3D" id="3.40.50.300">
    <property type="entry name" value="P-loop containing nucleotide triphosphate hydrolases"/>
    <property type="match status" value="1"/>
</dbReference>
<dbReference type="InterPro" id="IPR027417">
    <property type="entry name" value="P-loop_NTPase"/>
</dbReference>
<sequence>MSAFDQLIDKVMDRFLGRSETAAAVTAASFPQLTEKGMRVREGGMVTWVEPPPEFTATSNQTAGLWPFCVGTSSPLVGAVLGRNLLNSSVVCGDPISLFLHGIISSPSGFILGLNGRGKSSVAVRMALALIDQGFLILVAGDLKPDFAGVILETKGQVVQVAPGVGAINPLDAGPLWRELERLPAPMQRQMRAEIHARRLMTLTGLIELVFKEPLDAKKQEQTVLSMGIAMAAEKAEAEGRQPLVGDVVAAIKSAPPQIQSALLIEESAEYLPQVKNLLAGLNALGEHGPFGDVFCQQTTKEMKIDACVDFDISLIDESQLTLRAAVQTVCWSYGQAGISAAKTLADAGLMEERHHLMIMDELWQSLRASELLVHQIDSITRLNRTKGLGQLMITHSMKDLQLSTDELTKIATGFVERSSVKILGGLAQNEMGLLETVFPVSEREKAMLVGWSAEGSMNPNTNQVSPPPGRGRFMLKTGSEPGVPFRVNLTAGEHRAHNTNQAWAAAQAKINR</sequence>
<dbReference type="Proteomes" id="UP000305233">
    <property type="component" value="Unassembled WGS sequence"/>
</dbReference>
<name>A0A4V3Z5B3_9MICC</name>
<keyword evidence="2" id="KW-1185">Reference proteome</keyword>
<evidence type="ECO:0000313" key="2">
    <source>
        <dbReference type="Proteomes" id="UP000305233"/>
    </source>
</evidence>
<comment type="caution">
    <text evidence="1">The sequence shown here is derived from an EMBL/GenBank/DDBJ whole genome shotgun (WGS) entry which is preliminary data.</text>
</comment>
<evidence type="ECO:0008006" key="3">
    <source>
        <dbReference type="Google" id="ProtNLM"/>
    </source>
</evidence>
<dbReference type="EMBL" id="SSWH01000010">
    <property type="protein sequence ID" value="THJ65639.1"/>
    <property type="molecule type" value="Genomic_DNA"/>
</dbReference>
<gene>
    <name evidence="1" type="ORF">E8P82_11755</name>
</gene>
<proteinExistence type="predicted"/>
<organism evidence="1 2">
    <name type="scientific">Arthrobacter echini</name>
    <dbReference type="NCBI Taxonomy" id="1529066"/>
    <lineage>
        <taxon>Bacteria</taxon>
        <taxon>Bacillati</taxon>
        <taxon>Actinomycetota</taxon>
        <taxon>Actinomycetes</taxon>
        <taxon>Micrococcales</taxon>
        <taxon>Micrococcaceae</taxon>
        <taxon>Arthrobacter</taxon>
    </lineage>
</organism>